<name>A0A327YME9_9RHOB</name>
<gene>
    <name evidence="2" type="ORF">ATI53_1005134</name>
</gene>
<proteinExistence type="predicted"/>
<organism evidence="2 3">
    <name type="scientific">Salipiger aestuarii</name>
    <dbReference type="NCBI Taxonomy" id="568098"/>
    <lineage>
        <taxon>Bacteria</taxon>
        <taxon>Pseudomonadati</taxon>
        <taxon>Pseudomonadota</taxon>
        <taxon>Alphaproteobacteria</taxon>
        <taxon>Rhodobacterales</taxon>
        <taxon>Roseobacteraceae</taxon>
        <taxon>Salipiger</taxon>
    </lineage>
</organism>
<dbReference type="GO" id="GO:0016829">
    <property type="term" value="F:lyase activity"/>
    <property type="evidence" value="ECO:0007669"/>
    <property type="project" value="UniProtKB-KW"/>
</dbReference>
<feature type="region of interest" description="Disordered" evidence="1">
    <location>
        <begin position="131"/>
        <end position="150"/>
    </location>
</feature>
<evidence type="ECO:0000256" key="1">
    <source>
        <dbReference type="SAM" id="MobiDB-lite"/>
    </source>
</evidence>
<comment type="caution">
    <text evidence="2">The sequence shown here is derived from an EMBL/GenBank/DDBJ whole genome shotgun (WGS) entry which is preliminary data.</text>
</comment>
<dbReference type="Proteomes" id="UP000249165">
    <property type="component" value="Unassembled WGS sequence"/>
</dbReference>
<dbReference type="RefSeq" id="WP_240778547.1">
    <property type="nucleotide sequence ID" value="NZ_LIQE01000006.1"/>
</dbReference>
<accession>A0A327YME9</accession>
<protein>
    <submittedName>
        <fullName evidence="2">Phosphonate C-P lyase system protein PhnG</fullName>
    </submittedName>
</protein>
<sequence>MRETIAAGVERGSDIPGDSGMLSGLARAAPEVRKAAALSPDLGAVGVIRSRTGLGMLPMRDTVQGGDFDLGDVLVAGAHVRAAGGDGYGMTVGRDLERAMPMALPDAAGLADVARGRVTAFAARRAAAQTQTDSDTLSRINPTRVEAQTL</sequence>
<dbReference type="InterPro" id="IPR009609">
    <property type="entry name" value="Phosphonate_metab_PhnG"/>
</dbReference>
<keyword evidence="2" id="KW-0456">Lyase</keyword>
<dbReference type="GO" id="GO:0019634">
    <property type="term" value="P:organic phosphonate metabolic process"/>
    <property type="evidence" value="ECO:0007669"/>
    <property type="project" value="InterPro"/>
</dbReference>
<evidence type="ECO:0000313" key="3">
    <source>
        <dbReference type="Proteomes" id="UP000249165"/>
    </source>
</evidence>
<dbReference type="Pfam" id="PF06754">
    <property type="entry name" value="PhnG"/>
    <property type="match status" value="1"/>
</dbReference>
<dbReference type="AlphaFoldDB" id="A0A327YME9"/>
<keyword evidence="3" id="KW-1185">Reference proteome</keyword>
<dbReference type="GO" id="GO:0015716">
    <property type="term" value="P:organic phosphonate transport"/>
    <property type="evidence" value="ECO:0007669"/>
    <property type="project" value="InterPro"/>
</dbReference>
<reference evidence="2 3" key="1">
    <citation type="submission" date="2018-06" db="EMBL/GenBank/DDBJ databases">
        <title>Genomic Encyclopedia of Archaeal and Bacterial Type Strains, Phase II (KMG-II): from individual species to whole genera.</title>
        <authorList>
            <person name="Goeker M."/>
        </authorList>
    </citation>
    <scope>NUCLEOTIDE SEQUENCE [LARGE SCALE GENOMIC DNA]</scope>
    <source>
        <strain evidence="2 3">DSM 22011</strain>
    </source>
</reference>
<evidence type="ECO:0000313" key="2">
    <source>
        <dbReference type="EMBL" id="RAK20885.1"/>
    </source>
</evidence>
<dbReference type="EMBL" id="QLMG01000005">
    <property type="protein sequence ID" value="RAK20885.1"/>
    <property type="molecule type" value="Genomic_DNA"/>
</dbReference>